<dbReference type="AlphaFoldDB" id="A0A3B0C8N7"/>
<organism evidence="2 3">
    <name type="scientific">Ulvibacterium marinum</name>
    <dbReference type="NCBI Taxonomy" id="2419782"/>
    <lineage>
        <taxon>Bacteria</taxon>
        <taxon>Pseudomonadati</taxon>
        <taxon>Bacteroidota</taxon>
        <taxon>Flavobacteriia</taxon>
        <taxon>Flavobacteriales</taxon>
        <taxon>Flavobacteriaceae</taxon>
        <taxon>Ulvibacterium</taxon>
    </lineage>
</organism>
<protein>
    <submittedName>
        <fullName evidence="2">Uncharacterized protein</fullName>
    </submittedName>
</protein>
<sequence>MNSILRWMPWKRCVYVSMFVLGALIVLSFYGLYTNKFYFLKPDNYIFPLLTVAHFTFLYVLWFKITQDEVTDPQMRNLEYALYIIFLLYVFKFFESIYILMSYTMYENHIIPKTFLPIGVLILSLHLLLLGLTLLAFHYRKSLIGNYRFDDINRQIDSWE</sequence>
<comment type="caution">
    <text evidence="2">The sequence shown here is derived from an EMBL/GenBank/DDBJ whole genome shotgun (WGS) entry which is preliminary data.</text>
</comment>
<evidence type="ECO:0000256" key="1">
    <source>
        <dbReference type="SAM" id="Phobius"/>
    </source>
</evidence>
<feature type="transmembrane region" description="Helical" evidence="1">
    <location>
        <begin position="82"/>
        <end position="103"/>
    </location>
</feature>
<evidence type="ECO:0000313" key="3">
    <source>
        <dbReference type="Proteomes" id="UP000276603"/>
    </source>
</evidence>
<keyword evidence="1" id="KW-1133">Transmembrane helix</keyword>
<accession>A0A3B0C8N7</accession>
<keyword evidence="1" id="KW-0812">Transmembrane</keyword>
<dbReference type="RefSeq" id="WP_120711177.1">
    <property type="nucleotide sequence ID" value="NZ_CANMKH010000002.1"/>
</dbReference>
<keyword evidence="3" id="KW-1185">Reference proteome</keyword>
<dbReference type="Proteomes" id="UP000276603">
    <property type="component" value="Unassembled WGS sequence"/>
</dbReference>
<name>A0A3B0C8N7_9FLAO</name>
<evidence type="ECO:0000313" key="2">
    <source>
        <dbReference type="EMBL" id="RKN81021.1"/>
    </source>
</evidence>
<feature type="transmembrane region" description="Helical" evidence="1">
    <location>
        <begin position="45"/>
        <end position="62"/>
    </location>
</feature>
<keyword evidence="1" id="KW-0472">Membrane</keyword>
<reference evidence="2 3" key="1">
    <citation type="submission" date="2018-10" db="EMBL/GenBank/DDBJ databases">
        <title>Ulvibacterium marinum gen. nov., sp. nov., a novel marine bacterium of the family Flavobacteriaceae, isolated from a culture of the green alga Ulva prolifera.</title>
        <authorList>
            <person name="Zhang Z."/>
        </authorList>
    </citation>
    <scope>NUCLEOTIDE SEQUENCE [LARGE SCALE GENOMIC DNA]</scope>
    <source>
        <strain evidence="2 3">CCMM003</strain>
    </source>
</reference>
<feature type="transmembrane region" description="Helical" evidence="1">
    <location>
        <begin position="12"/>
        <end position="33"/>
    </location>
</feature>
<gene>
    <name evidence="2" type="ORF">D7Z94_08705</name>
</gene>
<dbReference type="OrthoDB" id="1436004at2"/>
<feature type="transmembrane region" description="Helical" evidence="1">
    <location>
        <begin position="115"/>
        <end position="139"/>
    </location>
</feature>
<dbReference type="EMBL" id="RBCJ01000002">
    <property type="protein sequence ID" value="RKN81021.1"/>
    <property type="molecule type" value="Genomic_DNA"/>
</dbReference>
<proteinExistence type="predicted"/>